<dbReference type="AlphaFoldDB" id="A0A0F8Z675"/>
<sequence>EEFQTGLLVRDYRHLMASTLAHMKPRRLG</sequence>
<accession>A0A0F8Z675</accession>
<evidence type="ECO:0000313" key="1">
    <source>
        <dbReference type="EMBL" id="KKK55606.1"/>
    </source>
</evidence>
<organism evidence="1">
    <name type="scientific">marine sediment metagenome</name>
    <dbReference type="NCBI Taxonomy" id="412755"/>
    <lineage>
        <taxon>unclassified sequences</taxon>
        <taxon>metagenomes</taxon>
        <taxon>ecological metagenomes</taxon>
    </lineage>
</organism>
<comment type="caution">
    <text evidence="1">The sequence shown here is derived from an EMBL/GenBank/DDBJ whole genome shotgun (WGS) entry which is preliminary data.</text>
</comment>
<reference evidence="1" key="1">
    <citation type="journal article" date="2015" name="Nature">
        <title>Complex archaea that bridge the gap between prokaryotes and eukaryotes.</title>
        <authorList>
            <person name="Spang A."/>
            <person name="Saw J.H."/>
            <person name="Jorgensen S.L."/>
            <person name="Zaremba-Niedzwiedzka K."/>
            <person name="Martijn J."/>
            <person name="Lind A.E."/>
            <person name="van Eijk R."/>
            <person name="Schleper C."/>
            <person name="Guy L."/>
            <person name="Ettema T.J."/>
        </authorList>
    </citation>
    <scope>NUCLEOTIDE SEQUENCE</scope>
</reference>
<name>A0A0F8Z675_9ZZZZ</name>
<dbReference type="EMBL" id="LAZR01065408">
    <property type="protein sequence ID" value="KKK55606.1"/>
    <property type="molecule type" value="Genomic_DNA"/>
</dbReference>
<proteinExistence type="predicted"/>
<gene>
    <name evidence="1" type="ORF">LCGC14_3072890</name>
</gene>
<feature type="non-terminal residue" evidence="1">
    <location>
        <position position="1"/>
    </location>
</feature>
<protein>
    <submittedName>
        <fullName evidence="1">Uncharacterized protein</fullName>
    </submittedName>
</protein>